<organism evidence="3 4">
    <name type="scientific">Nonomuraea wenchangensis</name>
    <dbReference type="NCBI Taxonomy" id="568860"/>
    <lineage>
        <taxon>Bacteria</taxon>
        <taxon>Bacillati</taxon>
        <taxon>Actinomycetota</taxon>
        <taxon>Actinomycetes</taxon>
        <taxon>Streptosporangiales</taxon>
        <taxon>Streptosporangiaceae</taxon>
        <taxon>Nonomuraea</taxon>
    </lineage>
</organism>
<accession>A0A1I0K4G8</accession>
<dbReference type="CDD" id="cd08509">
    <property type="entry name" value="PBP2_TmCBP_oligosaccharides_like"/>
    <property type="match status" value="1"/>
</dbReference>
<dbReference type="InterPro" id="IPR000914">
    <property type="entry name" value="SBP_5_dom"/>
</dbReference>
<dbReference type="GO" id="GO:0042597">
    <property type="term" value="C:periplasmic space"/>
    <property type="evidence" value="ECO:0007669"/>
    <property type="project" value="UniProtKB-ARBA"/>
</dbReference>
<keyword evidence="4" id="KW-1185">Reference proteome</keyword>
<evidence type="ECO:0000259" key="2">
    <source>
        <dbReference type="Pfam" id="PF00496"/>
    </source>
</evidence>
<name>A0A1I0K4G8_9ACTN</name>
<dbReference type="InterPro" id="IPR030678">
    <property type="entry name" value="Peptide/Ni-bd"/>
</dbReference>
<feature type="chain" id="PRO_5038467037" evidence="1">
    <location>
        <begin position="22"/>
        <end position="611"/>
    </location>
</feature>
<dbReference type="RefSeq" id="WP_245774989.1">
    <property type="nucleotide sequence ID" value="NZ_FOHX01000007.1"/>
</dbReference>
<dbReference type="PIRSF" id="PIRSF002741">
    <property type="entry name" value="MppA"/>
    <property type="match status" value="1"/>
</dbReference>
<dbReference type="InterPro" id="IPR039424">
    <property type="entry name" value="SBP_5"/>
</dbReference>
<dbReference type="GO" id="GO:0015833">
    <property type="term" value="P:peptide transport"/>
    <property type="evidence" value="ECO:0007669"/>
    <property type="project" value="TreeGrafter"/>
</dbReference>
<feature type="signal peptide" evidence="1">
    <location>
        <begin position="1"/>
        <end position="21"/>
    </location>
</feature>
<dbReference type="PANTHER" id="PTHR30290">
    <property type="entry name" value="PERIPLASMIC BINDING COMPONENT OF ABC TRANSPORTER"/>
    <property type="match status" value="1"/>
</dbReference>
<dbReference type="STRING" id="568860.SAMN05421811_10728"/>
<evidence type="ECO:0000313" key="4">
    <source>
        <dbReference type="Proteomes" id="UP000199361"/>
    </source>
</evidence>
<dbReference type="Gene3D" id="3.40.190.10">
    <property type="entry name" value="Periplasmic binding protein-like II"/>
    <property type="match status" value="1"/>
</dbReference>
<proteinExistence type="predicted"/>
<protein>
    <submittedName>
        <fullName evidence="3">Peptide/nickel transport system substrate-binding protein</fullName>
    </submittedName>
</protein>
<evidence type="ECO:0000256" key="1">
    <source>
        <dbReference type="SAM" id="SignalP"/>
    </source>
</evidence>
<dbReference type="GO" id="GO:1904680">
    <property type="term" value="F:peptide transmembrane transporter activity"/>
    <property type="evidence" value="ECO:0007669"/>
    <property type="project" value="TreeGrafter"/>
</dbReference>
<sequence length="611" mass="64835">MKRLAAVVTLLGLAAATAACSGGSTNKSGDAAGGGGGGLFTTIDVNRPGLEASAPANPYNPKGNSFPGYSSMKLGWVKNHLTDPNQALPGIAASWEIAPDNSAITLKLQPNAKWSDGKPVTAEDVKMSIGIAYTQGSTAFSVTPGAAGAAAEVTVVDPQTVKITQDMANPSPKFARGVLDTTVLPSHVWSSVLPADFWDKLKAARGEGADAEKAREEVTGLGEKVIAFAPEKDVSAGPFVLERVNPSEALLVKNKYFFNAANVAPSQVKFLNYTGNEQIWNYLIAGKLDHAGFTAAPTDVMNRIKQANGNEVIKGYSPVAVGMAFNQSKKPYDNVHVRRGLAYLIDREQVTQVASPEGGTAAATTSGIHQKAAQAWIPDTLPSLEPYKVDAAKAEEEFKKAGLTKKDGKWALADGSAWKVSMHAPAGFSDWLSAQENIKSQLVKAGVDAEVVTTADYPLYLEELNAGKYDVGFWLMALGPAPYDIFQRLYGASNGWANVAGKVQHSAPGKNGNWMGGPEEIEVGGEKINPGELTAKLNSSDEEAAKPIMAQLAQAANQDLPVIQLWDYVNTQFVNNSRFTGWPHDDSILRMGTGVLPSGVWIQQGLIKAKQ</sequence>
<dbReference type="AlphaFoldDB" id="A0A1I0K4G8"/>
<reference evidence="3 4" key="1">
    <citation type="submission" date="2016-10" db="EMBL/GenBank/DDBJ databases">
        <authorList>
            <person name="de Groot N.N."/>
        </authorList>
    </citation>
    <scope>NUCLEOTIDE SEQUENCE [LARGE SCALE GENOMIC DNA]</scope>
    <source>
        <strain evidence="3 4">CGMCC 4.5598</strain>
    </source>
</reference>
<dbReference type="Proteomes" id="UP000199361">
    <property type="component" value="Unassembled WGS sequence"/>
</dbReference>
<dbReference type="GO" id="GO:0043190">
    <property type="term" value="C:ATP-binding cassette (ABC) transporter complex"/>
    <property type="evidence" value="ECO:0007669"/>
    <property type="project" value="InterPro"/>
</dbReference>
<dbReference type="EMBL" id="FOHX01000007">
    <property type="protein sequence ID" value="SEU18620.1"/>
    <property type="molecule type" value="Genomic_DNA"/>
</dbReference>
<dbReference type="Pfam" id="PF00496">
    <property type="entry name" value="SBP_bac_5"/>
    <property type="match status" value="1"/>
</dbReference>
<dbReference type="PROSITE" id="PS51257">
    <property type="entry name" value="PROKAR_LIPOPROTEIN"/>
    <property type="match status" value="1"/>
</dbReference>
<keyword evidence="1" id="KW-0732">Signal</keyword>
<evidence type="ECO:0000313" key="3">
    <source>
        <dbReference type="EMBL" id="SEU18620.1"/>
    </source>
</evidence>
<dbReference type="Gene3D" id="3.10.105.10">
    <property type="entry name" value="Dipeptide-binding Protein, Domain 3"/>
    <property type="match status" value="1"/>
</dbReference>
<feature type="domain" description="Solute-binding protein family 5" evidence="2">
    <location>
        <begin position="89"/>
        <end position="493"/>
    </location>
</feature>
<gene>
    <name evidence="3" type="ORF">SAMN05421811_10728</name>
</gene>
<dbReference type="SUPFAM" id="SSF53850">
    <property type="entry name" value="Periplasmic binding protein-like II"/>
    <property type="match status" value="1"/>
</dbReference>